<dbReference type="Proteomes" id="UP000682733">
    <property type="component" value="Unassembled WGS sequence"/>
</dbReference>
<dbReference type="Gene3D" id="2.60.40.1260">
    <property type="entry name" value="Lamin Tail domain"/>
    <property type="match status" value="1"/>
</dbReference>
<comment type="caution">
    <text evidence="8">The sequence shown here is derived from an EMBL/GenBank/DDBJ whole genome shotgun (WGS) entry which is preliminary data.</text>
</comment>
<dbReference type="InterPro" id="IPR039008">
    <property type="entry name" value="IF_rod_dom"/>
</dbReference>
<evidence type="ECO:0000313" key="9">
    <source>
        <dbReference type="EMBL" id="CAF3695686.1"/>
    </source>
</evidence>
<dbReference type="Proteomes" id="UP000663829">
    <property type="component" value="Unassembled WGS sequence"/>
</dbReference>
<evidence type="ECO:0000259" key="6">
    <source>
        <dbReference type="PROSITE" id="PS51842"/>
    </source>
</evidence>
<reference evidence="8" key="1">
    <citation type="submission" date="2021-02" db="EMBL/GenBank/DDBJ databases">
        <authorList>
            <person name="Nowell W R."/>
        </authorList>
    </citation>
    <scope>NUCLEOTIDE SEQUENCE</scope>
</reference>
<feature type="coiled-coil region" evidence="4">
    <location>
        <begin position="280"/>
        <end position="381"/>
    </location>
</feature>
<evidence type="ECO:0000256" key="4">
    <source>
        <dbReference type="SAM" id="Coils"/>
    </source>
</evidence>
<dbReference type="InterPro" id="IPR001322">
    <property type="entry name" value="Lamin_tail_dom"/>
</dbReference>
<dbReference type="Gene3D" id="1.20.5.1160">
    <property type="entry name" value="Vasodilator-stimulated phosphoprotein"/>
    <property type="match status" value="1"/>
</dbReference>
<evidence type="ECO:0000313" key="8">
    <source>
        <dbReference type="EMBL" id="CAF1142197.1"/>
    </source>
</evidence>
<dbReference type="EMBL" id="CAJOBC010006633">
    <property type="protein sequence ID" value="CAF3905883.1"/>
    <property type="molecule type" value="Genomic_DNA"/>
</dbReference>
<dbReference type="PANTHER" id="PTHR45721">
    <property type="entry name" value="LAMIN DM0-RELATED"/>
    <property type="match status" value="1"/>
</dbReference>
<dbReference type="Gene3D" id="1.20.5.170">
    <property type="match status" value="1"/>
</dbReference>
<dbReference type="EMBL" id="CAJNOQ010006633">
    <property type="protein sequence ID" value="CAF1142197.1"/>
    <property type="molecule type" value="Genomic_DNA"/>
</dbReference>
<evidence type="ECO:0000313" key="7">
    <source>
        <dbReference type="EMBL" id="CAF0917683.1"/>
    </source>
</evidence>
<evidence type="ECO:0000256" key="3">
    <source>
        <dbReference type="RuleBase" id="RU000685"/>
    </source>
</evidence>
<name>A0A814S270_9BILA</name>
<dbReference type="GO" id="GO:0090435">
    <property type="term" value="P:protein localization to nuclear envelope"/>
    <property type="evidence" value="ECO:0007669"/>
    <property type="project" value="TreeGrafter"/>
</dbReference>
<dbReference type="Pfam" id="PF00932">
    <property type="entry name" value="LTD"/>
    <property type="match status" value="1"/>
</dbReference>
<sequence length="540" mass="62671">MDTGVTGSTYIKKTIIEHGIRSSGSRTGGGSVDVIRNLNHQHEDEKRELQELNHKFANYLDRVKFLEQQNHKLQVQLDELKQKWGFDSGKIKDQYDNGLIQLRKQIDDVTRDKALAELRAKRAEYDASLIKHQTDFANELVNLDRNRFQMLKQQLEGSGSELDTLRNRFEEKKTEIERSKAEVKRLLEQLENLKNEFDNESMARVMIQNELQTLEEQLAFMKAVHEEERNELATLGTLPIDVSQFYRTELTRAIADIKSDFEALSSAQRHELEEYYRIKTEEIKEQAAEQRRKIDEAKRDGKVEVMDLTSLKTVLNENRDNYSKLQTEHSELANYLRQMEEDLERIQAEQQRAQSERERELAELRQNIDAREAAIAGVLENNVSLRFEINTYRRLLEVEEGHIKRVTGGTGVTEVQVQQSTKKMTVQKSAKGPISIEQVDPQGNFIVVENQGSSGKDQPMRGWSLKRRIDQQEIIYQFPSDFVLKSRHRIRIFARTASRDADRDSLVADGVQTWGIGKTMLTSLLDERGEEKAQFNQKFQ</sequence>
<feature type="domain" description="LTD" evidence="5">
    <location>
        <begin position="422"/>
        <end position="539"/>
    </location>
</feature>
<dbReference type="EMBL" id="CAJNOK010003871">
    <property type="protein sequence ID" value="CAF0917683.1"/>
    <property type="molecule type" value="Genomic_DNA"/>
</dbReference>
<dbReference type="Proteomes" id="UP000681722">
    <property type="component" value="Unassembled WGS sequence"/>
</dbReference>
<dbReference type="GO" id="GO:0005200">
    <property type="term" value="F:structural constituent of cytoskeleton"/>
    <property type="evidence" value="ECO:0007669"/>
    <property type="project" value="TreeGrafter"/>
</dbReference>
<dbReference type="Pfam" id="PF00038">
    <property type="entry name" value="Filament"/>
    <property type="match status" value="1"/>
</dbReference>
<dbReference type="PROSITE" id="PS00226">
    <property type="entry name" value="IF_ROD_1"/>
    <property type="match status" value="1"/>
</dbReference>
<evidence type="ECO:0000256" key="2">
    <source>
        <dbReference type="ARBA" id="ARBA00023054"/>
    </source>
</evidence>
<keyword evidence="1 3" id="KW-0403">Intermediate filament</keyword>
<evidence type="ECO:0000259" key="5">
    <source>
        <dbReference type="PROSITE" id="PS51841"/>
    </source>
</evidence>
<evidence type="ECO:0000313" key="10">
    <source>
        <dbReference type="EMBL" id="CAF3905883.1"/>
    </source>
</evidence>
<keyword evidence="11" id="KW-1185">Reference proteome</keyword>
<dbReference type="SUPFAM" id="SSF74853">
    <property type="entry name" value="Lamin A/C globular tail domain"/>
    <property type="match status" value="1"/>
</dbReference>
<protein>
    <recommendedName>
        <fullName evidence="12">Intermediate filament protein</fullName>
    </recommendedName>
</protein>
<dbReference type="EMBL" id="CAJOBA010003873">
    <property type="protein sequence ID" value="CAF3695686.1"/>
    <property type="molecule type" value="Genomic_DNA"/>
</dbReference>
<comment type="similarity">
    <text evidence="3">Belongs to the intermediate filament family.</text>
</comment>
<feature type="domain" description="IF rod" evidence="6">
    <location>
        <begin position="45"/>
        <end position="403"/>
    </location>
</feature>
<dbReference type="InterPro" id="IPR036415">
    <property type="entry name" value="Lamin_tail_dom_sf"/>
</dbReference>
<dbReference type="PROSITE" id="PS51841">
    <property type="entry name" value="LTD"/>
    <property type="match status" value="1"/>
</dbReference>
<dbReference type="GO" id="GO:0006998">
    <property type="term" value="P:nuclear envelope organization"/>
    <property type="evidence" value="ECO:0007669"/>
    <property type="project" value="TreeGrafter"/>
</dbReference>
<dbReference type="SUPFAM" id="SSF64593">
    <property type="entry name" value="Intermediate filament protein, coiled coil region"/>
    <property type="match status" value="2"/>
</dbReference>
<dbReference type="OrthoDB" id="102442at2759"/>
<accession>A0A814S270</accession>
<dbReference type="Proteomes" id="UP000677228">
    <property type="component" value="Unassembled WGS sequence"/>
</dbReference>
<dbReference type="GO" id="GO:0031507">
    <property type="term" value="P:heterochromatin formation"/>
    <property type="evidence" value="ECO:0007669"/>
    <property type="project" value="TreeGrafter"/>
</dbReference>
<feature type="coiled-coil region" evidence="4">
    <location>
        <begin position="162"/>
        <end position="231"/>
    </location>
</feature>
<dbReference type="PROSITE" id="PS51842">
    <property type="entry name" value="IF_ROD_2"/>
    <property type="match status" value="1"/>
</dbReference>
<dbReference type="SMART" id="SM01391">
    <property type="entry name" value="Filament"/>
    <property type="match status" value="1"/>
</dbReference>
<dbReference type="GO" id="GO:0007097">
    <property type="term" value="P:nuclear migration"/>
    <property type="evidence" value="ECO:0007669"/>
    <property type="project" value="TreeGrafter"/>
</dbReference>
<gene>
    <name evidence="8" type="ORF">GPM918_LOCUS20745</name>
    <name evidence="7" type="ORF">OVA965_LOCUS10453</name>
    <name evidence="10" type="ORF">SRO942_LOCUS20742</name>
    <name evidence="9" type="ORF">TMI583_LOCUS10450</name>
</gene>
<evidence type="ECO:0000256" key="1">
    <source>
        <dbReference type="ARBA" id="ARBA00022754"/>
    </source>
</evidence>
<dbReference type="AlphaFoldDB" id="A0A814S270"/>
<dbReference type="GO" id="GO:0005652">
    <property type="term" value="C:nuclear lamina"/>
    <property type="evidence" value="ECO:0007669"/>
    <property type="project" value="TreeGrafter"/>
</dbReference>
<feature type="coiled-coil region" evidence="4">
    <location>
        <begin position="32"/>
        <end position="119"/>
    </location>
</feature>
<organism evidence="8 11">
    <name type="scientific">Didymodactylos carnosus</name>
    <dbReference type="NCBI Taxonomy" id="1234261"/>
    <lineage>
        <taxon>Eukaryota</taxon>
        <taxon>Metazoa</taxon>
        <taxon>Spiralia</taxon>
        <taxon>Gnathifera</taxon>
        <taxon>Rotifera</taxon>
        <taxon>Eurotatoria</taxon>
        <taxon>Bdelloidea</taxon>
        <taxon>Philodinida</taxon>
        <taxon>Philodinidae</taxon>
        <taxon>Didymodactylos</taxon>
    </lineage>
</organism>
<evidence type="ECO:0000313" key="11">
    <source>
        <dbReference type="Proteomes" id="UP000663829"/>
    </source>
</evidence>
<dbReference type="PANTHER" id="PTHR45721:SF12">
    <property type="entry name" value="INTERMEDIATE FILAMENT PROTEIN IFA-1"/>
    <property type="match status" value="1"/>
</dbReference>
<dbReference type="InterPro" id="IPR018039">
    <property type="entry name" value="IF_conserved"/>
</dbReference>
<dbReference type="GO" id="GO:0051664">
    <property type="term" value="P:nuclear pore localization"/>
    <property type="evidence" value="ECO:0007669"/>
    <property type="project" value="TreeGrafter"/>
</dbReference>
<proteinExistence type="inferred from homology"/>
<evidence type="ECO:0008006" key="12">
    <source>
        <dbReference type="Google" id="ProtNLM"/>
    </source>
</evidence>
<dbReference type="GO" id="GO:0005882">
    <property type="term" value="C:intermediate filament"/>
    <property type="evidence" value="ECO:0007669"/>
    <property type="project" value="UniProtKB-KW"/>
</dbReference>
<keyword evidence="2 4" id="KW-0175">Coiled coil</keyword>